<dbReference type="Proteomes" id="UP000789901">
    <property type="component" value="Unassembled WGS sequence"/>
</dbReference>
<protein>
    <submittedName>
        <fullName evidence="1">41041_t:CDS:1</fullName>
    </submittedName>
</protein>
<evidence type="ECO:0000313" key="1">
    <source>
        <dbReference type="EMBL" id="CAG8474902.1"/>
    </source>
</evidence>
<dbReference type="EMBL" id="CAJVQB010000209">
    <property type="protein sequence ID" value="CAG8474902.1"/>
    <property type="molecule type" value="Genomic_DNA"/>
</dbReference>
<reference evidence="1 2" key="1">
    <citation type="submission" date="2021-06" db="EMBL/GenBank/DDBJ databases">
        <authorList>
            <person name="Kallberg Y."/>
            <person name="Tangrot J."/>
            <person name="Rosling A."/>
        </authorList>
    </citation>
    <scope>NUCLEOTIDE SEQUENCE [LARGE SCALE GENOMIC DNA]</scope>
    <source>
        <strain evidence="1 2">120-4 pot B 10/14</strain>
    </source>
</reference>
<accession>A0ABM8VXZ2</accession>
<sequence>MSTRSRKRSLGTEHNEINLALKVLKSGSSTSAKRQRNTKDPIIQSFRSNEIAETSLRSLLNEISTNMLEDPFNDAECGDF</sequence>
<proteinExistence type="predicted"/>
<name>A0ABM8VXZ2_GIGMA</name>
<gene>
    <name evidence="1" type="ORF">GMARGA_LOCUS956</name>
</gene>
<comment type="caution">
    <text evidence="1">The sequence shown here is derived from an EMBL/GenBank/DDBJ whole genome shotgun (WGS) entry which is preliminary data.</text>
</comment>
<organism evidence="1 2">
    <name type="scientific">Gigaspora margarita</name>
    <dbReference type="NCBI Taxonomy" id="4874"/>
    <lineage>
        <taxon>Eukaryota</taxon>
        <taxon>Fungi</taxon>
        <taxon>Fungi incertae sedis</taxon>
        <taxon>Mucoromycota</taxon>
        <taxon>Glomeromycotina</taxon>
        <taxon>Glomeromycetes</taxon>
        <taxon>Diversisporales</taxon>
        <taxon>Gigasporaceae</taxon>
        <taxon>Gigaspora</taxon>
    </lineage>
</organism>
<evidence type="ECO:0000313" key="2">
    <source>
        <dbReference type="Proteomes" id="UP000789901"/>
    </source>
</evidence>
<keyword evidence="2" id="KW-1185">Reference proteome</keyword>